<dbReference type="RefSeq" id="WP_197113851.1">
    <property type="nucleotide sequence ID" value="NZ_JACBXQ010000001.1"/>
</dbReference>
<reference evidence="1 2" key="1">
    <citation type="submission" date="2020-07" db="EMBL/GenBank/DDBJ databases">
        <title>Facklamia lactis sp. nov., isolated from raw milk.</title>
        <authorList>
            <person name="Doll E.V."/>
            <person name="Huptas C."/>
            <person name="Staib L."/>
            <person name="Wenning M."/>
            <person name="Scherer S."/>
        </authorList>
    </citation>
    <scope>NUCLEOTIDE SEQUENCE [LARGE SCALE GENOMIC DNA]</scope>
    <source>
        <strain evidence="1 2">DSM 111018</strain>
    </source>
</reference>
<dbReference type="EMBL" id="JACBXQ010000001">
    <property type="protein sequence ID" value="MBG9985497.1"/>
    <property type="molecule type" value="Genomic_DNA"/>
</dbReference>
<dbReference type="InterPro" id="IPR029052">
    <property type="entry name" value="Metallo-depent_PP-like"/>
</dbReference>
<dbReference type="InterPro" id="IPR005235">
    <property type="entry name" value="YmdB-like"/>
</dbReference>
<dbReference type="PANTHER" id="PTHR36303">
    <property type="entry name" value="2',3'-CYCLIC-NUCLEOTIDE 2'-PHOSPHODIESTERASE"/>
    <property type="match status" value="1"/>
</dbReference>
<comment type="caution">
    <text evidence="1">The sequence shown here is derived from an EMBL/GenBank/DDBJ whole genome shotgun (WGS) entry which is preliminary data.</text>
</comment>
<name>A0ABS0LNE2_9LACT</name>
<dbReference type="Proteomes" id="UP000721415">
    <property type="component" value="Unassembled WGS sequence"/>
</dbReference>
<organism evidence="1 2">
    <name type="scientific">Facklamia lactis</name>
    <dbReference type="NCBI Taxonomy" id="2749967"/>
    <lineage>
        <taxon>Bacteria</taxon>
        <taxon>Bacillati</taxon>
        <taxon>Bacillota</taxon>
        <taxon>Bacilli</taxon>
        <taxon>Lactobacillales</taxon>
        <taxon>Aerococcaceae</taxon>
        <taxon>Facklamia</taxon>
    </lineage>
</organism>
<dbReference type="NCBIfam" id="TIGR00282">
    <property type="entry name" value="TIGR00282 family metallophosphoesterase"/>
    <property type="match status" value="1"/>
</dbReference>
<dbReference type="SUPFAM" id="SSF56300">
    <property type="entry name" value="Metallo-dependent phosphatases"/>
    <property type="match status" value="1"/>
</dbReference>
<evidence type="ECO:0000313" key="2">
    <source>
        <dbReference type="Proteomes" id="UP000721415"/>
    </source>
</evidence>
<dbReference type="Gene3D" id="3.60.21.10">
    <property type="match status" value="1"/>
</dbReference>
<sequence length="260" mass="29080">MKLIFIGDIVGENGQNAIVEFLPQIKQEFRPQLTIANAENISDGRGIHQKHYKWLLNQGIDVITLGNHAFDNRNIFEFIHNAKCLVRPINLPESTPGHGVHYVKINHLEIAVLNVLGTAFMNIGINAFVYLDTLIDQIRKRTPHIFIDFHAESTSEKQAFAHWLDGKVSAVVGTHTHVQTNDGHILNKGTAYLTDVGMTGSADSIIGFNKQTVIHRFLTQLPSRMEVEVKGPRLLSAVFLELDDQTGKALKIVPILKVNR</sequence>
<dbReference type="PIRSF" id="PIRSF004789">
    <property type="entry name" value="DR1281"/>
    <property type="match status" value="1"/>
</dbReference>
<dbReference type="PANTHER" id="PTHR36303:SF1">
    <property type="entry name" value="2',3'-CYCLIC-NUCLEOTIDE 2'-PHOSPHODIESTERASE"/>
    <property type="match status" value="1"/>
</dbReference>
<dbReference type="Pfam" id="PF13277">
    <property type="entry name" value="YmdB"/>
    <property type="match status" value="1"/>
</dbReference>
<gene>
    <name evidence="1" type="ORF">HZY91_01150</name>
</gene>
<evidence type="ECO:0000313" key="1">
    <source>
        <dbReference type="EMBL" id="MBG9985497.1"/>
    </source>
</evidence>
<accession>A0ABS0LNE2</accession>
<protein>
    <submittedName>
        <fullName evidence="1">TIGR00282 family metallophosphoesterase</fullName>
    </submittedName>
</protein>
<keyword evidence="2" id="KW-1185">Reference proteome</keyword>
<proteinExistence type="predicted"/>